<sequence length="1256" mass="138330">MNNCKISLPANRTRSIRRGTMNRTILSLSLIIVLSLTAATASASRTTQIYYFEEPEVVTVNGQTTVIMANTTNWGDIGDPLLPQAPVQLLLPPGEEAAKITVKTAQAVIIGDGYRIPHRQQPYRLSEGPTDGLTPRNEGVYSTNNPFPVERSGRLQTQFLSGHSIAFAAIFPVSYRPVSGELSYYPWIEVTAESQPTRKAQTSHTQLLKRTRSVQERVADLVHNPHAVPVYGPQAPMDPEGWDMLLITIEDYVDDYQEYVDFKNSCGILTTVVTAEDIYTSYPGVDTAEMIRNCIIEYYTTYGISYVFLCGDVDWVSHRGLWCMDDHIPADLYYAGLDGNWNNDGDEYWGEPGEEDLTAEVFVGRCCADAEFMIDNVINKHLMYQTEPVIGEIETGLTVGEDLGWNSWGWQYQEEIRLGTSNWYYTTVGFPNPALIDTLYDRPDYSWSAYYDLIPKLNTGPALVSHLGHCSEYYLMKLNLGMINDYNFTNDGINHNFWIGYSQGCYPAAFDYNYPDCLVEQFVALQHGPIAYVANSRYGYGDYNTTNGPSQHFNRQYIDAIFAEDISLIGITSQDSKEDNIWMVGDSFIRWCYYELNLFGDPTLDFWTSEPGTFLPNYSSVAIVGSQVFEVNGISVEGALVTISQDGVVLGMAETNASGIATVNFSAPLIGQGFIDLVITAHDMIPYMDVVEIIASEYPYIIYASCDIEDEIIGNGNGQLDYSESVELTMTVENVGTNRAGSVDLTISCEDPLMSITDSTANLPGIEGGALGTVNNAFALEIGPDIEDGHAFAFTLTATDGDSVWTSPFSIIGHAPEVEYDQLVIEDPTGNYDNHLDPGETADFHIDVTNEGSADAPELGAVLSCDEPLISIPQNTANLAILEAGAQTTLIFADLLADAEVGQGDTVNFLLEISAQGGYTCSHEFYIVVGDIRYAPVGPDAYGYYAYDSYDGTEAPVFDWVEIAPGAGGVGIDLEMGEYQLVSLELPFTFSYYGVDYDTVNVSSDGWLSLGTPSVFPPANFAIPHFTPPNNLVAAFWDATLDPSSSGQVCCFYDEENHRYIAEWWEIPHSSSPSDAETFQIILFDPEYYPTITGDGEIQVNYQSLSSMISNCTVGIENSDGTDGIQFLYNTVYNQTAMPLENSFALKYTTGSENQTTVNPESNVTKYIPADFGLGQNHPNPFNPSTNISFALPEASPVTLTVFNLQGSVVTELVNGWRDAGVHEVTFDASNLASGLYFYRIQAGNFTGVKKMMLVK</sequence>
<dbReference type="GO" id="GO:0004197">
    <property type="term" value="F:cysteine-type endopeptidase activity"/>
    <property type="evidence" value="ECO:0007669"/>
    <property type="project" value="InterPro"/>
</dbReference>
<dbReference type="InterPro" id="IPR026444">
    <property type="entry name" value="Secre_tail"/>
</dbReference>
<dbReference type="Gene3D" id="3.40.50.1460">
    <property type="match status" value="1"/>
</dbReference>
<dbReference type="InterPro" id="IPR001769">
    <property type="entry name" value="Gingipain"/>
</dbReference>
<dbReference type="GO" id="GO:0006508">
    <property type="term" value="P:proteolysis"/>
    <property type="evidence" value="ECO:0007669"/>
    <property type="project" value="InterPro"/>
</dbReference>
<reference evidence="5 6" key="1">
    <citation type="submission" date="2017-06" db="EMBL/GenBank/DDBJ databases">
        <title>Novel microbial phyla capable of carbon fixation and sulfur reduction in deep-sea sediments.</title>
        <authorList>
            <person name="Huang J."/>
            <person name="Baker B."/>
            <person name="Wang Y."/>
        </authorList>
    </citation>
    <scope>NUCLEOTIDE SEQUENCE [LARGE SCALE GENOMIC DNA]</scope>
    <source>
        <strain evidence="5">B3_LCP</strain>
    </source>
</reference>
<feature type="domain" description="Secretion system C-terminal sorting" evidence="4">
    <location>
        <begin position="1179"/>
        <end position="1253"/>
    </location>
</feature>
<evidence type="ECO:0000313" key="5">
    <source>
        <dbReference type="EMBL" id="TKJ42434.1"/>
    </source>
</evidence>
<proteinExistence type="predicted"/>
<dbReference type="InterPro" id="IPR013783">
    <property type="entry name" value="Ig-like_fold"/>
</dbReference>
<gene>
    <name evidence="5" type="ORF">CEE37_01770</name>
</gene>
<feature type="domain" description="Gingipain" evidence="2">
    <location>
        <begin position="244"/>
        <end position="604"/>
    </location>
</feature>
<evidence type="ECO:0000259" key="3">
    <source>
        <dbReference type="Pfam" id="PF08126"/>
    </source>
</evidence>
<dbReference type="Gene3D" id="2.60.40.10">
    <property type="entry name" value="Immunoglobulins"/>
    <property type="match status" value="1"/>
</dbReference>
<dbReference type="Proteomes" id="UP000319619">
    <property type="component" value="Unassembled WGS sequence"/>
</dbReference>
<dbReference type="Gene3D" id="3.40.50.10390">
    <property type="entry name" value="Gingipain r, domain 1"/>
    <property type="match status" value="1"/>
</dbReference>
<evidence type="ECO:0008006" key="7">
    <source>
        <dbReference type="Google" id="ProtNLM"/>
    </source>
</evidence>
<evidence type="ECO:0000313" key="6">
    <source>
        <dbReference type="Proteomes" id="UP000319619"/>
    </source>
</evidence>
<accession>A0A532V5F0</accession>
<evidence type="ECO:0000259" key="4">
    <source>
        <dbReference type="Pfam" id="PF18962"/>
    </source>
</evidence>
<evidence type="ECO:0000256" key="1">
    <source>
        <dbReference type="ARBA" id="ARBA00022729"/>
    </source>
</evidence>
<dbReference type="AlphaFoldDB" id="A0A532V5F0"/>
<dbReference type="InterPro" id="IPR012600">
    <property type="entry name" value="Propeptide_C25"/>
</dbReference>
<dbReference type="Pfam" id="PF18962">
    <property type="entry name" value="Por_Secre_tail"/>
    <property type="match status" value="1"/>
</dbReference>
<organism evidence="5 6">
    <name type="scientific">candidate division LCP-89 bacterium B3_LCP</name>
    <dbReference type="NCBI Taxonomy" id="2012998"/>
    <lineage>
        <taxon>Bacteria</taxon>
        <taxon>Pseudomonadati</taxon>
        <taxon>Bacteria division LCP-89</taxon>
    </lineage>
</organism>
<comment type="caution">
    <text evidence="5">The sequence shown here is derived from an EMBL/GenBank/DDBJ whole genome shotgun (WGS) entry which is preliminary data.</text>
</comment>
<dbReference type="InterPro" id="IPR029031">
    <property type="entry name" value="Gingipain_N_sf"/>
</dbReference>
<dbReference type="Gene3D" id="2.60.40.3800">
    <property type="match status" value="1"/>
</dbReference>
<dbReference type="Pfam" id="PF01364">
    <property type="entry name" value="Peptidase_C25"/>
    <property type="match status" value="1"/>
</dbReference>
<feature type="domain" description="Gingipain propeptide" evidence="3">
    <location>
        <begin position="66"/>
        <end position="202"/>
    </location>
</feature>
<evidence type="ECO:0000259" key="2">
    <source>
        <dbReference type="Pfam" id="PF01364"/>
    </source>
</evidence>
<dbReference type="InterPro" id="IPR029030">
    <property type="entry name" value="Caspase-like_dom_sf"/>
</dbReference>
<dbReference type="GO" id="GO:0005576">
    <property type="term" value="C:extracellular region"/>
    <property type="evidence" value="ECO:0007669"/>
    <property type="project" value="UniProtKB-SubCell"/>
</dbReference>
<protein>
    <recommendedName>
        <fullName evidence="7">T9SS C-terminal target domain-containing protein</fullName>
    </recommendedName>
</protein>
<keyword evidence="1" id="KW-0732">Signal</keyword>
<dbReference type="Gene3D" id="2.60.40.4070">
    <property type="match status" value="1"/>
</dbReference>
<name>A0A532V5F0_UNCL8</name>
<dbReference type="SUPFAM" id="SSF52129">
    <property type="entry name" value="Caspase-like"/>
    <property type="match status" value="1"/>
</dbReference>
<dbReference type="Pfam" id="PF08126">
    <property type="entry name" value="Propeptide_C25"/>
    <property type="match status" value="1"/>
</dbReference>
<dbReference type="GO" id="GO:0046872">
    <property type="term" value="F:metal ion binding"/>
    <property type="evidence" value="ECO:0007669"/>
    <property type="project" value="UniProtKB-KW"/>
</dbReference>
<dbReference type="NCBIfam" id="TIGR04183">
    <property type="entry name" value="Por_Secre_tail"/>
    <property type="match status" value="1"/>
</dbReference>
<dbReference type="EMBL" id="NJBN01000001">
    <property type="protein sequence ID" value="TKJ42434.1"/>
    <property type="molecule type" value="Genomic_DNA"/>
</dbReference>
<dbReference type="InterPro" id="IPR038490">
    <property type="entry name" value="Gingipain_propep_sf"/>
</dbReference>